<organism evidence="1 2">
    <name type="scientific">Duganella callida</name>
    <dbReference type="NCBI Taxonomy" id="2561932"/>
    <lineage>
        <taxon>Bacteria</taxon>
        <taxon>Pseudomonadati</taxon>
        <taxon>Pseudomonadota</taxon>
        <taxon>Betaproteobacteria</taxon>
        <taxon>Burkholderiales</taxon>
        <taxon>Oxalobacteraceae</taxon>
        <taxon>Telluria group</taxon>
        <taxon>Duganella</taxon>
    </lineage>
</organism>
<proteinExistence type="predicted"/>
<evidence type="ECO:0008006" key="3">
    <source>
        <dbReference type="Google" id="ProtNLM"/>
    </source>
</evidence>
<dbReference type="InterPro" id="IPR023534">
    <property type="entry name" value="Rof/RNase_P-like"/>
</dbReference>
<dbReference type="SUPFAM" id="SSF101744">
    <property type="entry name" value="Rof/RNase P subunit-like"/>
    <property type="match status" value="1"/>
</dbReference>
<dbReference type="Gene3D" id="2.30.30.400">
    <property type="entry name" value="Rof-like"/>
    <property type="match status" value="1"/>
</dbReference>
<accession>A0A4Y9SF97</accession>
<evidence type="ECO:0000313" key="1">
    <source>
        <dbReference type="EMBL" id="TFW18641.1"/>
    </source>
</evidence>
<dbReference type="RefSeq" id="WP_135202825.1">
    <property type="nucleotide sequence ID" value="NZ_SPVG01000180.1"/>
</dbReference>
<dbReference type="InterPro" id="IPR038626">
    <property type="entry name" value="Rof-like_sf"/>
</dbReference>
<name>A0A4Y9SF97_9BURK</name>
<dbReference type="EMBL" id="SPVG01000180">
    <property type="protein sequence ID" value="TFW18641.1"/>
    <property type="molecule type" value="Genomic_DNA"/>
</dbReference>
<dbReference type="Proteomes" id="UP000297729">
    <property type="component" value="Unassembled WGS sequence"/>
</dbReference>
<dbReference type="OrthoDB" id="5344363at2"/>
<keyword evidence="2" id="KW-1185">Reference proteome</keyword>
<comment type="caution">
    <text evidence="1">The sequence shown here is derived from an EMBL/GenBank/DDBJ whole genome shotgun (WGS) entry which is preliminary data.</text>
</comment>
<evidence type="ECO:0000313" key="2">
    <source>
        <dbReference type="Proteomes" id="UP000297729"/>
    </source>
</evidence>
<dbReference type="AlphaFoldDB" id="A0A4Y9SF97"/>
<gene>
    <name evidence="1" type="ORF">E4L98_17475</name>
</gene>
<reference evidence="1 2" key="1">
    <citation type="submission" date="2019-03" db="EMBL/GenBank/DDBJ databases">
        <title>Draft Genome Sequence of Duganella callidus sp. nov., a Novel Duganella Species Isolated from Cultivated Soil.</title>
        <authorList>
            <person name="Raths R."/>
            <person name="Peta V."/>
            <person name="Bucking H."/>
        </authorList>
    </citation>
    <scope>NUCLEOTIDE SEQUENCE [LARGE SCALE GENOMIC DNA]</scope>
    <source>
        <strain evidence="1 2">DN04</strain>
    </source>
</reference>
<sequence length="81" mass="9117">MTTEMYQPISCDYHDRLEALAIKRQSIVIQFRETDGKVQTRDAIVTDVYARSGADYLTLSTGETIRLDQLIEVDGAKFSAS</sequence>
<protein>
    <recommendedName>
        <fullName evidence="3">Rho-binding antiterminator</fullName>
    </recommendedName>
</protein>